<protein>
    <submittedName>
        <fullName evidence="2">Acetyltransferase (GNAT) family protein</fullName>
    </submittedName>
</protein>
<dbReference type="Gene3D" id="3.40.630.30">
    <property type="match status" value="1"/>
</dbReference>
<evidence type="ECO:0000313" key="3">
    <source>
        <dbReference type="Proteomes" id="UP000197065"/>
    </source>
</evidence>
<sequence>MIDASRLRQLERTALLAWPPATLEVIDGWQVRRDADISKRCNACSASFPYVGPYAGRDVGTSIARVEAWYRGQGNEPLFQLTAAAEPCDLAIRLDQAGYRCFGTTSVMTRPVQPPLAVKSDVSILLEGRPTQLAMAGLIDQRWPAGPRTARAALFNRVRLPMVLAVAILGDRPVGGGYAAIDRETVFLASIRVEPAHRGRRIGRAVLARLLAWAAGMGAKEAMLQVERENATARALYEQAGFSSAYDYWYHRPN</sequence>
<dbReference type="InterPro" id="IPR016181">
    <property type="entry name" value="Acyl_CoA_acyltransferase"/>
</dbReference>
<keyword evidence="2" id="KW-0808">Transferase</keyword>
<dbReference type="PROSITE" id="PS51186">
    <property type="entry name" value="GNAT"/>
    <property type="match status" value="1"/>
</dbReference>
<dbReference type="InterPro" id="IPR000182">
    <property type="entry name" value="GNAT_dom"/>
</dbReference>
<dbReference type="AlphaFoldDB" id="A0A212QRE3"/>
<dbReference type="SUPFAM" id="SSF55729">
    <property type="entry name" value="Acyl-CoA N-acyltransferases (Nat)"/>
    <property type="match status" value="1"/>
</dbReference>
<dbReference type="CDD" id="cd04301">
    <property type="entry name" value="NAT_SF"/>
    <property type="match status" value="1"/>
</dbReference>
<dbReference type="PANTHER" id="PTHR43072">
    <property type="entry name" value="N-ACETYLTRANSFERASE"/>
    <property type="match status" value="1"/>
</dbReference>
<proteinExistence type="predicted"/>
<evidence type="ECO:0000259" key="1">
    <source>
        <dbReference type="PROSITE" id="PS51186"/>
    </source>
</evidence>
<organism evidence="2 3">
    <name type="scientific">Arboricoccus pini</name>
    <dbReference type="NCBI Taxonomy" id="1963835"/>
    <lineage>
        <taxon>Bacteria</taxon>
        <taxon>Pseudomonadati</taxon>
        <taxon>Pseudomonadota</taxon>
        <taxon>Alphaproteobacteria</taxon>
        <taxon>Geminicoccales</taxon>
        <taxon>Geminicoccaceae</taxon>
        <taxon>Arboricoccus</taxon>
    </lineage>
</organism>
<reference evidence="2 3" key="1">
    <citation type="submission" date="2017-06" db="EMBL/GenBank/DDBJ databases">
        <authorList>
            <person name="Kim H.J."/>
            <person name="Triplett B.A."/>
        </authorList>
    </citation>
    <scope>NUCLEOTIDE SEQUENCE [LARGE SCALE GENOMIC DNA]</scope>
    <source>
        <strain evidence="2 3">B29T1</strain>
    </source>
</reference>
<dbReference type="OrthoDB" id="9775595at2"/>
<dbReference type="RefSeq" id="WP_088560303.1">
    <property type="nucleotide sequence ID" value="NZ_FYEH01000003.1"/>
</dbReference>
<dbReference type="InterPro" id="IPR056935">
    <property type="entry name" value="Rv0428c-like_C"/>
</dbReference>
<dbReference type="GO" id="GO:0016747">
    <property type="term" value="F:acyltransferase activity, transferring groups other than amino-acyl groups"/>
    <property type="evidence" value="ECO:0007669"/>
    <property type="project" value="InterPro"/>
</dbReference>
<name>A0A212QRE3_9PROT</name>
<keyword evidence="3" id="KW-1185">Reference proteome</keyword>
<evidence type="ECO:0000313" key="2">
    <source>
        <dbReference type="EMBL" id="SNB62145.1"/>
    </source>
</evidence>
<dbReference type="Pfam" id="PF24553">
    <property type="entry name" value="Rv0428c_C"/>
    <property type="match status" value="1"/>
</dbReference>
<accession>A0A212QRE3</accession>
<feature type="domain" description="N-acetyltransferase" evidence="1">
    <location>
        <begin position="107"/>
        <end position="254"/>
    </location>
</feature>
<dbReference type="Proteomes" id="UP000197065">
    <property type="component" value="Unassembled WGS sequence"/>
</dbReference>
<dbReference type="EMBL" id="FYEH01000003">
    <property type="protein sequence ID" value="SNB62145.1"/>
    <property type="molecule type" value="Genomic_DNA"/>
</dbReference>
<gene>
    <name evidence="2" type="ORF">SAMN07250955_10346</name>
</gene>